<keyword evidence="3" id="KW-1185">Reference proteome</keyword>
<accession>A0A8H6XK08</accession>
<name>A0A8H6XK08_9AGAR</name>
<feature type="signal peptide" evidence="1">
    <location>
        <begin position="1"/>
        <end position="19"/>
    </location>
</feature>
<evidence type="ECO:0008006" key="4">
    <source>
        <dbReference type="Google" id="ProtNLM"/>
    </source>
</evidence>
<dbReference type="Proteomes" id="UP000623467">
    <property type="component" value="Unassembled WGS sequence"/>
</dbReference>
<protein>
    <recommendedName>
        <fullName evidence="4">Apple domain-containing protein</fullName>
    </recommendedName>
</protein>
<dbReference type="EMBL" id="JACAZH010000025">
    <property type="protein sequence ID" value="KAF7342623.1"/>
    <property type="molecule type" value="Genomic_DNA"/>
</dbReference>
<keyword evidence="1" id="KW-0732">Signal</keyword>
<evidence type="ECO:0000313" key="3">
    <source>
        <dbReference type="Proteomes" id="UP000623467"/>
    </source>
</evidence>
<proteinExistence type="predicted"/>
<evidence type="ECO:0000313" key="2">
    <source>
        <dbReference type="EMBL" id="KAF7342623.1"/>
    </source>
</evidence>
<sequence>MRFTTVFSALIVTATSVAATATYSSVSVALAGGFTKNNCYGAPIPPWKSGHHPGWYYGSGSAPKGISSLDSVSLHSVECKLLLQAAELVPPWVPLPFAPPPPPPPHNPPPPPPYTQVDGFYNLDCAAQDGSYLTYGLVDTVDACYNMCDSVSDCTFFNTYHDVNGKDGSSQLTCSLFSECLTAASADNCGGQTQSDGSVDYITNSTGYCTTSSSSY</sequence>
<comment type="caution">
    <text evidence="2">The sequence shown here is derived from an EMBL/GenBank/DDBJ whole genome shotgun (WGS) entry which is preliminary data.</text>
</comment>
<evidence type="ECO:0000256" key="1">
    <source>
        <dbReference type="SAM" id="SignalP"/>
    </source>
</evidence>
<reference evidence="2" key="1">
    <citation type="submission" date="2020-05" db="EMBL/GenBank/DDBJ databases">
        <title>Mycena genomes resolve the evolution of fungal bioluminescence.</title>
        <authorList>
            <person name="Tsai I.J."/>
        </authorList>
    </citation>
    <scope>NUCLEOTIDE SEQUENCE</scope>
    <source>
        <strain evidence="2">160909Yilan</strain>
    </source>
</reference>
<feature type="chain" id="PRO_5034885357" description="Apple domain-containing protein" evidence="1">
    <location>
        <begin position="20"/>
        <end position="216"/>
    </location>
</feature>
<dbReference type="OrthoDB" id="271448at2759"/>
<dbReference type="AlphaFoldDB" id="A0A8H6XK08"/>
<organism evidence="2 3">
    <name type="scientific">Mycena sanguinolenta</name>
    <dbReference type="NCBI Taxonomy" id="230812"/>
    <lineage>
        <taxon>Eukaryota</taxon>
        <taxon>Fungi</taxon>
        <taxon>Dikarya</taxon>
        <taxon>Basidiomycota</taxon>
        <taxon>Agaricomycotina</taxon>
        <taxon>Agaricomycetes</taxon>
        <taxon>Agaricomycetidae</taxon>
        <taxon>Agaricales</taxon>
        <taxon>Marasmiineae</taxon>
        <taxon>Mycenaceae</taxon>
        <taxon>Mycena</taxon>
    </lineage>
</organism>
<gene>
    <name evidence="2" type="ORF">MSAN_02019100</name>
</gene>